<evidence type="ECO:0000259" key="1">
    <source>
        <dbReference type="PROSITE" id="PS51184"/>
    </source>
</evidence>
<keyword evidence="3" id="KW-1185">Reference proteome</keyword>
<evidence type="ECO:0000313" key="3">
    <source>
        <dbReference type="Proteomes" id="UP000295493"/>
    </source>
</evidence>
<dbReference type="InterPro" id="IPR041667">
    <property type="entry name" value="Cupin_8"/>
</dbReference>
<name>A0A4R6FL71_9SPHN</name>
<evidence type="ECO:0000313" key="2">
    <source>
        <dbReference type="EMBL" id="TDN82279.1"/>
    </source>
</evidence>
<dbReference type="Gene3D" id="2.60.120.10">
    <property type="entry name" value="Jelly Rolls"/>
    <property type="match status" value="1"/>
</dbReference>
<dbReference type="SMART" id="SM00558">
    <property type="entry name" value="JmjC"/>
    <property type="match status" value="1"/>
</dbReference>
<gene>
    <name evidence="2" type="ORF">EV664_10685</name>
</gene>
<dbReference type="AlphaFoldDB" id="A0A4R6FL71"/>
<dbReference type="PANTHER" id="PTHR12461:SF105">
    <property type="entry name" value="HYPOXIA-INDUCIBLE FACTOR 1-ALPHA INHIBITOR"/>
    <property type="match status" value="1"/>
</dbReference>
<organism evidence="2 3">
    <name type="scientific">Stakelama pacifica</name>
    <dbReference type="NCBI Taxonomy" id="517720"/>
    <lineage>
        <taxon>Bacteria</taxon>
        <taxon>Pseudomonadati</taxon>
        <taxon>Pseudomonadota</taxon>
        <taxon>Alphaproteobacteria</taxon>
        <taxon>Sphingomonadales</taxon>
        <taxon>Sphingomonadaceae</taxon>
        <taxon>Stakelama</taxon>
    </lineage>
</organism>
<dbReference type="PANTHER" id="PTHR12461">
    <property type="entry name" value="HYPOXIA-INDUCIBLE FACTOR 1 ALPHA INHIBITOR-RELATED"/>
    <property type="match status" value="1"/>
</dbReference>
<sequence length="335" mass="36629">MSHAAPVEETTSIDSASFADRQQACRPFVLRGLCADWPAVQAAGKGWPIFAQWLKERASGATGEAFHGSPDIGGRYYYDDALSGFNFERETLALCALIDRVSARAAGGSGDSWYMGSLPADTFLPGFAADHPMPVIDMSVAPRIWVGNASDVACHYDMFDNLACVVAGRRRFTLYPPECIHDLYVGPVDFTMAGQPVAMAAAAPPGDPRYPRFAKAAAKAHSITLHPGDALYLPKTWWHQVEALDPSNVLVNYWWDAHAAGPDSPYAAMMLAMITIADRPPAERAAWDAMFDHYVFRSAGHPLAHLPEEKHGLLGPVKQNYGRIRALVMQMLRNI</sequence>
<proteinExistence type="predicted"/>
<dbReference type="InterPro" id="IPR003347">
    <property type="entry name" value="JmjC_dom"/>
</dbReference>
<dbReference type="PROSITE" id="PS51184">
    <property type="entry name" value="JMJC"/>
    <property type="match status" value="1"/>
</dbReference>
<accession>A0A4R6FL71</accession>
<dbReference type="EMBL" id="SNWD01000006">
    <property type="protein sequence ID" value="TDN82279.1"/>
    <property type="molecule type" value="Genomic_DNA"/>
</dbReference>
<protein>
    <submittedName>
        <fullName evidence="2">Cupin-like protein</fullName>
    </submittedName>
</protein>
<dbReference type="Pfam" id="PF13621">
    <property type="entry name" value="Cupin_8"/>
    <property type="match status" value="1"/>
</dbReference>
<dbReference type="Proteomes" id="UP000295493">
    <property type="component" value="Unassembled WGS sequence"/>
</dbReference>
<feature type="domain" description="JmjC" evidence="1">
    <location>
        <begin position="107"/>
        <end position="270"/>
    </location>
</feature>
<dbReference type="InterPro" id="IPR014710">
    <property type="entry name" value="RmlC-like_jellyroll"/>
</dbReference>
<dbReference type="OrthoDB" id="479699at2"/>
<dbReference type="SUPFAM" id="SSF51197">
    <property type="entry name" value="Clavaminate synthase-like"/>
    <property type="match status" value="1"/>
</dbReference>
<reference evidence="2 3" key="1">
    <citation type="submission" date="2019-03" db="EMBL/GenBank/DDBJ databases">
        <title>Genomic Encyclopedia of Type Strains, Phase IV (KMG-IV): sequencing the most valuable type-strain genomes for metagenomic binning, comparative biology and taxonomic classification.</title>
        <authorList>
            <person name="Goeker M."/>
        </authorList>
    </citation>
    <scope>NUCLEOTIDE SEQUENCE [LARGE SCALE GENOMIC DNA]</scope>
    <source>
        <strain evidence="2 3">DSM 25059</strain>
    </source>
</reference>
<comment type="caution">
    <text evidence="2">The sequence shown here is derived from an EMBL/GenBank/DDBJ whole genome shotgun (WGS) entry which is preliminary data.</text>
</comment>